<organism evidence="2 3">
    <name type="scientific">Heligmosomoides polygyrus</name>
    <name type="common">Parasitic roundworm</name>
    <dbReference type="NCBI Taxonomy" id="6339"/>
    <lineage>
        <taxon>Eukaryota</taxon>
        <taxon>Metazoa</taxon>
        <taxon>Ecdysozoa</taxon>
        <taxon>Nematoda</taxon>
        <taxon>Chromadorea</taxon>
        <taxon>Rhabditida</taxon>
        <taxon>Rhabditina</taxon>
        <taxon>Rhabditomorpha</taxon>
        <taxon>Strongyloidea</taxon>
        <taxon>Heligmosomidae</taxon>
        <taxon>Heligmosomoides</taxon>
    </lineage>
</organism>
<dbReference type="WBParaSite" id="HPBE_0002517601-mRNA-1">
    <property type="protein sequence ID" value="HPBE_0002517601-mRNA-1"/>
    <property type="gene ID" value="HPBE_0002517601"/>
</dbReference>
<evidence type="ECO:0000313" key="1">
    <source>
        <dbReference type="EMBL" id="VDP49511.1"/>
    </source>
</evidence>
<accession>A0A3P8DZM9</accession>
<keyword evidence="2" id="KW-1185">Reference proteome</keyword>
<accession>A0A183GR56</accession>
<evidence type="ECO:0000313" key="2">
    <source>
        <dbReference type="Proteomes" id="UP000050761"/>
    </source>
</evidence>
<dbReference type="Proteomes" id="UP000050761">
    <property type="component" value="Unassembled WGS sequence"/>
</dbReference>
<evidence type="ECO:0000313" key="3">
    <source>
        <dbReference type="WBParaSite" id="HPBE_0002517601-mRNA-1"/>
    </source>
</evidence>
<dbReference type="Gene3D" id="3.80.10.10">
    <property type="entry name" value="Ribonuclease Inhibitor"/>
    <property type="match status" value="1"/>
</dbReference>
<protein>
    <submittedName>
        <fullName evidence="3">Disease resistance protein</fullName>
    </submittedName>
</protein>
<sequence>MNGLREGVHLKYFMPSLQVTCSGQLLLTLPDVIPSGFDVLLVRNASIRSIPKHAFRRMDRLREIHIENCDHLTFLEKFAFRGLKKLRLVSFTNCPRLNEIPKSTFSGIGNDFGVKIHFHRTPIQRVHNGAFR</sequence>
<proteinExistence type="predicted"/>
<dbReference type="InterPro" id="IPR032675">
    <property type="entry name" value="LRR_dom_sf"/>
</dbReference>
<dbReference type="OrthoDB" id="6363818at2759"/>
<dbReference type="SUPFAM" id="SSF52058">
    <property type="entry name" value="L domain-like"/>
    <property type="match status" value="1"/>
</dbReference>
<reference evidence="1 2" key="1">
    <citation type="submission" date="2018-11" db="EMBL/GenBank/DDBJ databases">
        <authorList>
            <consortium name="Pathogen Informatics"/>
        </authorList>
    </citation>
    <scope>NUCLEOTIDE SEQUENCE [LARGE SCALE GENOMIC DNA]</scope>
</reference>
<reference evidence="3" key="2">
    <citation type="submission" date="2019-09" db="UniProtKB">
        <authorList>
            <consortium name="WormBaseParasite"/>
        </authorList>
    </citation>
    <scope>IDENTIFICATION</scope>
</reference>
<dbReference type="AlphaFoldDB" id="A0A183GR56"/>
<name>A0A183GR56_HELPZ</name>
<gene>
    <name evidence="1" type="ORF">HPBE_LOCUS25175</name>
</gene>
<dbReference type="EMBL" id="UZAH01037466">
    <property type="protein sequence ID" value="VDP49511.1"/>
    <property type="molecule type" value="Genomic_DNA"/>
</dbReference>